<dbReference type="Gene3D" id="3.30.70.100">
    <property type="match status" value="1"/>
</dbReference>
<evidence type="ECO:0000313" key="11">
    <source>
        <dbReference type="Proteomes" id="UP000481033"/>
    </source>
</evidence>
<evidence type="ECO:0000256" key="3">
    <source>
        <dbReference type="ARBA" id="ARBA00022475"/>
    </source>
</evidence>
<dbReference type="GO" id="GO:0005886">
    <property type="term" value="C:plasma membrane"/>
    <property type="evidence" value="ECO:0007669"/>
    <property type="project" value="UniProtKB-SubCell"/>
</dbReference>
<dbReference type="InterPro" id="IPR036390">
    <property type="entry name" value="WH_DNA-bd_sf"/>
</dbReference>
<feature type="domain" description="Mechanosensitive ion channel MscS" evidence="8">
    <location>
        <begin position="183"/>
        <end position="250"/>
    </location>
</feature>
<accession>A0A6M0RV82</accession>
<keyword evidence="4 7" id="KW-0812">Transmembrane</keyword>
<evidence type="ECO:0000256" key="7">
    <source>
        <dbReference type="SAM" id="Phobius"/>
    </source>
</evidence>
<feature type="domain" description="Mechanosensitive ion channel MscS C-terminal" evidence="9">
    <location>
        <begin position="258"/>
        <end position="339"/>
    </location>
</feature>
<dbReference type="InterPro" id="IPR006686">
    <property type="entry name" value="MscS_channel_CS"/>
</dbReference>
<comment type="subcellular location">
    <subcellularLocation>
        <location evidence="1">Cell membrane</location>
        <topology evidence="1">Multi-pass membrane protein</topology>
    </subcellularLocation>
</comment>
<dbReference type="Proteomes" id="UP000481033">
    <property type="component" value="Unassembled WGS sequence"/>
</dbReference>
<dbReference type="SUPFAM" id="SSF50182">
    <property type="entry name" value="Sm-like ribonucleoproteins"/>
    <property type="match status" value="1"/>
</dbReference>
<evidence type="ECO:0000256" key="6">
    <source>
        <dbReference type="ARBA" id="ARBA00023136"/>
    </source>
</evidence>
<comment type="similarity">
    <text evidence="2">Belongs to the MscS (TC 1.A.23) family.</text>
</comment>
<evidence type="ECO:0000256" key="4">
    <source>
        <dbReference type="ARBA" id="ARBA00022692"/>
    </source>
</evidence>
<dbReference type="PROSITE" id="PS01246">
    <property type="entry name" value="UPF0003"/>
    <property type="match status" value="1"/>
</dbReference>
<dbReference type="InterPro" id="IPR052702">
    <property type="entry name" value="MscS-like_channel"/>
</dbReference>
<dbReference type="InterPro" id="IPR010920">
    <property type="entry name" value="LSM_dom_sf"/>
</dbReference>
<keyword evidence="5 7" id="KW-1133">Transmembrane helix</keyword>
<dbReference type="PANTHER" id="PTHR30347:SF1">
    <property type="entry name" value="MECHANOSENSITIVE CHANNEL MSCK"/>
    <property type="match status" value="1"/>
</dbReference>
<feature type="transmembrane region" description="Helical" evidence="7">
    <location>
        <begin position="138"/>
        <end position="159"/>
    </location>
</feature>
<evidence type="ECO:0000259" key="8">
    <source>
        <dbReference type="Pfam" id="PF00924"/>
    </source>
</evidence>
<dbReference type="InterPro" id="IPR023408">
    <property type="entry name" value="MscS_beta-dom_sf"/>
</dbReference>
<dbReference type="SUPFAM" id="SSF46785">
    <property type="entry name" value="Winged helix' DNA-binding domain"/>
    <property type="match status" value="1"/>
</dbReference>
<dbReference type="InterPro" id="IPR036388">
    <property type="entry name" value="WH-like_DNA-bd_sf"/>
</dbReference>
<dbReference type="Pfam" id="PF00924">
    <property type="entry name" value="MS_channel_2nd"/>
    <property type="match status" value="1"/>
</dbReference>
<keyword evidence="3" id="KW-1003">Cell membrane</keyword>
<dbReference type="GO" id="GO:0055085">
    <property type="term" value="P:transmembrane transport"/>
    <property type="evidence" value="ECO:0007669"/>
    <property type="project" value="InterPro"/>
</dbReference>
<dbReference type="SUPFAM" id="SSF82861">
    <property type="entry name" value="Mechanosensitive channel protein MscS (YggB), transmembrane region"/>
    <property type="match status" value="1"/>
</dbReference>
<dbReference type="InterPro" id="IPR049278">
    <property type="entry name" value="MS_channel_C"/>
</dbReference>
<evidence type="ECO:0000256" key="1">
    <source>
        <dbReference type="ARBA" id="ARBA00004651"/>
    </source>
</evidence>
<keyword evidence="6 7" id="KW-0472">Membrane</keyword>
<dbReference type="Pfam" id="PF21082">
    <property type="entry name" value="MS_channel_3rd"/>
    <property type="match status" value="1"/>
</dbReference>
<reference evidence="10 11" key="1">
    <citation type="journal article" date="2020" name="Microb. Ecol.">
        <title>Ecogenomics of the Marine Benthic Filamentous Cyanobacterium Adonisia.</title>
        <authorList>
            <person name="Walter J.M."/>
            <person name="Coutinho F.H."/>
            <person name="Leomil L."/>
            <person name="Hargreaves P.I."/>
            <person name="Campeao M.E."/>
            <person name="Vieira V.V."/>
            <person name="Silva B.S."/>
            <person name="Fistarol G.O."/>
            <person name="Salomon P.S."/>
            <person name="Sawabe T."/>
            <person name="Mino S."/>
            <person name="Hosokawa M."/>
            <person name="Miyashita H."/>
            <person name="Maruyama F."/>
            <person name="van Verk M.C."/>
            <person name="Dutilh B.E."/>
            <person name="Thompson C.C."/>
            <person name="Thompson F.L."/>
        </authorList>
    </citation>
    <scope>NUCLEOTIDE SEQUENCE [LARGE SCALE GENOMIC DNA]</scope>
    <source>
        <strain evidence="10 11">CCMR0081</strain>
    </source>
</reference>
<evidence type="ECO:0000313" key="10">
    <source>
        <dbReference type="EMBL" id="NEZ60128.1"/>
    </source>
</evidence>
<dbReference type="EMBL" id="QXHD01000004">
    <property type="protein sequence ID" value="NEZ60128.1"/>
    <property type="molecule type" value="Genomic_DNA"/>
</dbReference>
<dbReference type="Gene3D" id="1.10.287.1260">
    <property type="match status" value="1"/>
</dbReference>
<gene>
    <name evidence="10" type="ORF">DXZ20_31680</name>
</gene>
<keyword evidence="11" id="KW-1185">Reference proteome</keyword>
<name>A0A6M0RV82_9CYAN</name>
<dbReference type="InterPro" id="IPR006685">
    <property type="entry name" value="MscS_channel_2nd"/>
</dbReference>
<protein>
    <submittedName>
        <fullName evidence="10">Mechanosensitive ion channel protein MscS</fullName>
    </submittedName>
</protein>
<dbReference type="InterPro" id="IPR011014">
    <property type="entry name" value="MscS_channel_TM-2"/>
</dbReference>
<dbReference type="SUPFAM" id="SSF82689">
    <property type="entry name" value="Mechanosensitive channel protein MscS (YggB), C-terminal domain"/>
    <property type="match status" value="1"/>
</dbReference>
<feature type="transmembrane region" description="Helical" evidence="7">
    <location>
        <begin position="44"/>
        <end position="65"/>
    </location>
</feature>
<feature type="transmembrane region" description="Helical" evidence="7">
    <location>
        <begin position="97"/>
        <end position="117"/>
    </location>
</feature>
<evidence type="ECO:0000256" key="5">
    <source>
        <dbReference type="ARBA" id="ARBA00022989"/>
    </source>
</evidence>
<evidence type="ECO:0000259" key="9">
    <source>
        <dbReference type="Pfam" id="PF21082"/>
    </source>
</evidence>
<comment type="caution">
    <text evidence="10">The sequence shown here is derived from an EMBL/GenBank/DDBJ whole genome shotgun (WGS) entry which is preliminary data.</text>
</comment>
<organism evidence="10 11">
    <name type="scientific">Adonisia turfae CCMR0081</name>
    <dbReference type="NCBI Taxonomy" id="2292702"/>
    <lineage>
        <taxon>Bacteria</taxon>
        <taxon>Bacillati</taxon>
        <taxon>Cyanobacteriota</taxon>
        <taxon>Adonisia</taxon>
        <taxon>Adonisia turfae</taxon>
    </lineage>
</organism>
<dbReference type="InterPro" id="IPR011066">
    <property type="entry name" value="MscS_channel_C_sf"/>
</dbReference>
<dbReference type="Gene3D" id="1.10.10.10">
    <property type="entry name" value="Winged helix-like DNA-binding domain superfamily/Winged helix DNA-binding domain"/>
    <property type="match status" value="1"/>
</dbReference>
<dbReference type="PANTHER" id="PTHR30347">
    <property type="entry name" value="POTASSIUM CHANNEL RELATED"/>
    <property type="match status" value="1"/>
</dbReference>
<evidence type="ECO:0000256" key="2">
    <source>
        <dbReference type="ARBA" id="ARBA00008017"/>
    </source>
</evidence>
<dbReference type="Gene3D" id="2.30.30.60">
    <property type="match status" value="1"/>
</dbReference>
<sequence length="547" mass="61402">MVLGIAMTIHLFLRTFGRISSRFLTQWFTTTTGPFTVWERPITFFWRLGLISLKGGLWLTFAIYITDLFPELRRWRHTIATLLTAESITLGDNQYSALRMVLLLALTIGLWFAARLISRLFRTYILRRAQVEARLQDILSALVQYVLLFLGIIVLLQLLGIDASSLTILASLLGLGIGFGVQNITNNFISGFIITLERPIQVGDFIKIGDLVGIVKQVGARSTEINTLDKVTIIVPNSRFLESEVINWSHGDSISRLRVPVSVAYGSNISQVKTALLEAVKRHPEVLLRPEPEVWFQSFGDSALNFDIMVWTGEPRKQFRVKSDLNYAIEASLRHYDIEVPFPQQDLHLRSPQLDDILELLKQQSIGISDGYRSIPSPYIPPATDTTAEVPEDPIEPPVEQTVDPKSPLPDFLVNLDLEALADALQGPQGITLQPHPEEPDSDPTYFTGTAAVEWLEQKRDYTHEGATLVGKWLLHKGLIATTIEGQDFEASQALYQFYQDSPAALEKDIESPSDPVISNQDITEGDTEIKTEIVVPNPNYRQDTTH</sequence>
<proteinExistence type="inferred from homology"/>
<dbReference type="AlphaFoldDB" id="A0A6M0RV82"/>